<evidence type="ECO:0000313" key="9">
    <source>
        <dbReference type="Proteomes" id="UP000215305"/>
    </source>
</evidence>
<keyword evidence="5" id="KW-0539">Nucleus</keyword>
<dbReference type="PROSITE" id="PS50048">
    <property type="entry name" value="ZN2_CY6_FUNGAL_2"/>
    <property type="match status" value="1"/>
</dbReference>
<dbReference type="RefSeq" id="XP_026618093.1">
    <property type="nucleotide sequence ID" value="XM_026762950.1"/>
</dbReference>
<evidence type="ECO:0000256" key="5">
    <source>
        <dbReference type="ARBA" id="ARBA00023242"/>
    </source>
</evidence>
<dbReference type="Pfam" id="PF00172">
    <property type="entry name" value="Zn_clus"/>
    <property type="match status" value="1"/>
</dbReference>
<dbReference type="SMART" id="SM00906">
    <property type="entry name" value="Fungal_trans"/>
    <property type="match status" value="1"/>
</dbReference>
<protein>
    <recommendedName>
        <fullName evidence="7">Zn(2)-C6 fungal-type domain-containing protein</fullName>
    </recommendedName>
</protein>
<dbReference type="GO" id="GO:0000981">
    <property type="term" value="F:DNA-binding transcription factor activity, RNA polymerase II-specific"/>
    <property type="evidence" value="ECO:0007669"/>
    <property type="project" value="InterPro"/>
</dbReference>
<dbReference type="CDD" id="cd00067">
    <property type="entry name" value="GAL4"/>
    <property type="match status" value="1"/>
</dbReference>
<dbReference type="CDD" id="cd12148">
    <property type="entry name" value="fungal_TF_MHR"/>
    <property type="match status" value="1"/>
</dbReference>
<proteinExistence type="predicted"/>
<gene>
    <name evidence="8" type="ORF">CDV56_109331</name>
</gene>
<dbReference type="InterPro" id="IPR036864">
    <property type="entry name" value="Zn2-C6_fun-type_DNA-bd_sf"/>
</dbReference>
<dbReference type="GO" id="GO:0008270">
    <property type="term" value="F:zinc ion binding"/>
    <property type="evidence" value="ECO:0007669"/>
    <property type="project" value="InterPro"/>
</dbReference>
<dbReference type="STRING" id="41047.A0A397HY31"/>
<dbReference type="InterPro" id="IPR016624">
    <property type="entry name" value="UCP014753"/>
</dbReference>
<evidence type="ECO:0000256" key="1">
    <source>
        <dbReference type="ARBA" id="ARBA00022723"/>
    </source>
</evidence>
<dbReference type="PROSITE" id="PS00463">
    <property type="entry name" value="ZN2_CY6_FUNGAL_1"/>
    <property type="match status" value="1"/>
</dbReference>
<reference evidence="8" key="1">
    <citation type="submission" date="2018-08" db="EMBL/GenBank/DDBJ databases">
        <title>Draft genome sequence of azole-resistant Aspergillus thermomutatus (Neosartorya pseudofischeri) strain HMR AF 39, isolated from a human nasal aspirate.</title>
        <authorList>
            <person name="Parent-Michaud M."/>
            <person name="Dufresne P.J."/>
            <person name="Fournier E."/>
            <person name="Martineau C."/>
            <person name="Moreira S."/>
            <person name="Perkins V."/>
            <person name="De Repentigny L."/>
            <person name="Dufresne S.F."/>
        </authorList>
    </citation>
    <scope>NUCLEOTIDE SEQUENCE [LARGE SCALE GENOMIC DNA]</scope>
    <source>
        <strain evidence="8">HMR AF 39</strain>
    </source>
</reference>
<dbReference type="PANTHER" id="PTHR35339:SF2">
    <property type="entry name" value="DUF2264 DOMAIN-CONTAINING PROTEIN-RELATED"/>
    <property type="match status" value="1"/>
</dbReference>
<comment type="caution">
    <text evidence="8">The sequence shown here is derived from an EMBL/GenBank/DDBJ whole genome shotgun (WGS) entry which is preliminary data.</text>
</comment>
<sequence length="1416" mass="158865">MEAEVSFQEDRPACRACRKRKLRCSREVPLCAHCRRIGTTCVYDGEREKPGLKTGAVEALRRRVEALEDAVFHQGRPEENRPVSDSNAVATALREGLELLLGQQQQQPHPRKRPCETDFLPETIQDVPRSPSNKRRRVTDTLIEPEGLSDLSSSLPPPAVIEAVIDSYFALVQPWIPIFHEKKFRQRLRSPDKTRLEVVLHAMVVAMLKHVDQSVLPADLKDIEALCERSRKIVVLTAMDDLFVENLQALIIICFEDIGSGRVSRAWPIVGSLTRTVEYLQLSVESENHDTGRVLQPRPSLPVATDWVEEEERRRVFWTIFNLDRFCSVTTGWNTSLTSNDVHRRLPADGGLWHNEEPVTTPFFGIWDRSAGKIGTLIAFLPTDKPSPTAQVDMSTVGAFAYRVEATESLSRVTTFFLQQRINHRDRQEMGSWLMRFKELDLRLVSWKMFLPHKWKDTNISRQPTVVTMDPNLTLAHITHNTSMILLHQRIAYPPPEWLEVVKLPTLSSAETCEAAAAETANITEKYLGNCPREGVVDSQFAFCVFVSARVLLVHWRYYGTPLSPDYWTLMKCLDAMVTRWSGRVQSSRQNSAAKYFGQLNAVHRACQSDETFKLDVLGYSNEIEWTGNSQQAALESTAGLPQLAFAQDLPPGMPVDAPMLQSSPARMSYNTGSPDELTTVTSILLDQQYSEMDRIISLNNAYFASDVALKRINMPPLPDFSDNPLLTRSDLVRAALALVRPLHAHFSPARALIRLPIATGAHFDDGAALLEGFARPLWVIATLLHSLSFTSDPGIIESIQHVAQPWVDGIRHGTDPDHAEYWGTIANGDQRMVEAEVLACALLFAPDAFFHSQNKTTRRNIVAWLEGMHGKDMPVNNWRWFRVFSNLALVLVAGVPYDEVKREMQADFQVLDAFYLGGGWSGDGPWLAAEDEVREREECERMRRWDRVGCGRQADYYSGSFAIQFSQLLYVRFAGRLDPERAERYRAQAREFGGSFWRYFDREGGAIPFGRSLTYRFACGAFFAALAGADIPAMPQPLTSIGAVKGFLLRHLRWWATRSHDMFYADGTMNIGYLYPNMYMCEDYNSPQSVYWSLKSLIVLLLPDPHPFWTTPEASYPSAQAPVEIVSAPQQLLCHHPDGGHHFLLNPGQFVAWPMKASQAKYCKFAYSSAFAFSVPTGPLIQQIAPDSTLALSRDGCATWAVKWKAAPVRFDTATVRGGGESIPVANIEWRPWVDGQVTVRTTLIPPTNRWPDWHVRVHRVRVGKGFGGLHLVEGGFAIARVPRGAAKTPGRERMLPALEGEAWLDAEIGVGEGVCLSSDSVLVLSAAGASGVRGIVSTGGTEHEALKPDSNTNLMAQRTLIPVVRHEVLDCQEAVLVTAVFAVATTQDQRHRSLRERWMDFPRVDLESESITLQ</sequence>
<dbReference type="Pfam" id="PF20938">
    <property type="entry name" value="DUF2264_C"/>
    <property type="match status" value="1"/>
</dbReference>
<evidence type="ECO:0000256" key="3">
    <source>
        <dbReference type="ARBA" id="ARBA00023125"/>
    </source>
</evidence>
<dbReference type="InterPro" id="IPR049237">
    <property type="entry name" value="DUF2264_C"/>
</dbReference>
<dbReference type="InterPro" id="IPR049349">
    <property type="entry name" value="DUF2264_N"/>
</dbReference>
<dbReference type="EMBL" id="NKHU02000014">
    <property type="protein sequence ID" value="RHZ65993.1"/>
    <property type="molecule type" value="Genomic_DNA"/>
</dbReference>
<dbReference type="GeneID" id="38131305"/>
<name>A0A397HY31_ASPTH</name>
<dbReference type="SUPFAM" id="SSF57701">
    <property type="entry name" value="Zn2/Cys6 DNA-binding domain"/>
    <property type="match status" value="1"/>
</dbReference>
<dbReference type="Gene3D" id="4.10.240.10">
    <property type="entry name" value="Zn(2)-C6 fungal-type DNA-binding domain"/>
    <property type="match status" value="1"/>
</dbReference>
<dbReference type="Proteomes" id="UP000215305">
    <property type="component" value="Unassembled WGS sequence"/>
</dbReference>
<accession>A0A397HY31</accession>
<feature type="domain" description="Zn(2)-C6 fungal-type" evidence="7">
    <location>
        <begin position="13"/>
        <end position="43"/>
    </location>
</feature>
<dbReference type="GO" id="GO:0006351">
    <property type="term" value="P:DNA-templated transcription"/>
    <property type="evidence" value="ECO:0007669"/>
    <property type="project" value="InterPro"/>
</dbReference>
<evidence type="ECO:0000313" key="8">
    <source>
        <dbReference type="EMBL" id="RHZ65993.1"/>
    </source>
</evidence>
<dbReference type="SMART" id="SM00066">
    <property type="entry name" value="GAL4"/>
    <property type="match status" value="1"/>
</dbReference>
<dbReference type="InterPro" id="IPR007219">
    <property type="entry name" value="XnlR_reg_dom"/>
</dbReference>
<keyword evidence="1" id="KW-0479">Metal-binding</keyword>
<keyword evidence="2" id="KW-0805">Transcription regulation</keyword>
<dbReference type="Pfam" id="PF04082">
    <property type="entry name" value="Fungal_trans"/>
    <property type="match status" value="1"/>
</dbReference>
<keyword evidence="4" id="KW-0804">Transcription</keyword>
<dbReference type="InterPro" id="IPR001138">
    <property type="entry name" value="Zn2Cys6_DnaBD"/>
</dbReference>
<dbReference type="GO" id="GO:0003677">
    <property type="term" value="F:DNA binding"/>
    <property type="evidence" value="ECO:0007669"/>
    <property type="project" value="UniProtKB-KW"/>
</dbReference>
<dbReference type="VEuPathDB" id="FungiDB:CDV56_109331"/>
<dbReference type="PANTHER" id="PTHR35339">
    <property type="entry name" value="LINALOOL DEHYDRATASE_ISOMERASE DOMAIN-CONTAINING PROTEIN"/>
    <property type="match status" value="1"/>
</dbReference>
<evidence type="ECO:0000259" key="7">
    <source>
        <dbReference type="PROSITE" id="PS50048"/>
    </source>
</evidence>
<keyword evidence="3" id="KW-0238">DNA-binding</keyword>
<dbReference type="Pfam" id="PF10022">
    <property type="entry name" value="DUF2264"/>
    <property type="match status" value="1"/>
</dbReference>
<feature type="region of interest" description="Disordered" evidence="6">
    <location>
        <begin position="102"/>
        <end position="137"/>
    </location>
</feature>
<keyword evidence="9" id="KW-1185">Reference proteome</keyword>
<dbReference type="OrthoDB" id="4456959at2759"/>
<organism evidence="8 9">
    <name type="scientific">Aspergillus thermomutatus</name>
    <name type="common">Neosartorya pseudofischeri</name>
    <dbReference type="NCBI Taxonomy" id="41047"/>
    <lineage>
        <taxon>Eukaryota</taxon>
        <taxon>Fungi</taxon>
        <taxon>Dikarya</taxon>
        <taxon>Ascomycota</taxon>
        <taxon>Pezizomycotina</taxon>
        <taxon>Eurotiomycetes</taxon>
        <taxon>Eurotiomycetidae</taxon>
        <taxon>Eurotiales</taxon>
        <taxon>Aspergillaceae</taxon>
        <taxon>Aspergillus</taxon>
        <taxon>Aspergillus subgen. Fumigati</taxon>
    </lineage>
</organism>
<evidence type="ECO:0000256" key="4">
    <source>
        <dbReference type="ARBA" id="ARBA00023163"/>
    </source>
</evidence>
<evidence type="ECO:0000256" key="6">
    <source>
        <dbReference type="SAM" id="MobiDB-lite"/>
    </source>
</evidence>
<evidence type="ECO:0000256" key="2">
    <source>
        <dbReference type="ARBA" id="ARBA00023015"/>
    </source>
</evidence>